<dbReference type="PROSITE" id="PS51000">
    <property type="entry name" value="HTH_DEOR_2"/>
    <property type="match status" value="1"/>
</dbReference>
<dbReference type="PROSITE" id="PS52050">
    <property type="entry name" value="WYL"/>
    <property type="match status" value="1"/>
</dbReference>
<dbReference type="InterPro" id="IPR013196">
    <property type="entry name" value="HTH_11"/>
</dbReference>
<dbReference type="Gene3D" id="1.10.10.10">
    <property type="entry name" value="Winged helix-like DNA-binding domain superfamily/Winged helix DNA-binding domain"/>
    <property type="match status" value="1"/>
</dbReference>
<dbReference type="PIRSF" id="PIRSF016838">
    <property type="entry name" value="PafC"/>
    <property type="match status" value="1"/>
</dbReference>
<sequence>MKIDRLISIIMVLLEREKISATLLAEMFEVTPRTIYRDIETIAQAGIPVVSYPGVNGGISIMEKYKVDKKLFTQGDIATLLMGLGSISPTLSSKELVGTLAKVKSLIPEKLYRDIEIKSNQISIDLTTWSGNRHLQPNLEIIKQALNESRSLSFHYSDSNGSATCRSIEPYQLVLKQGHWYIQGYCFIRQAFRLFKLYRMSQLTLLDEHFIPREFNSAPLNCSEWIDPRLIDITLLIDASLRERIAEHCGEENIQPTDSNKLMVRFPFVADEQGYNILLSFGNKCECLAPEPVRRELIQRVQELLAIYQS</sequence>
<dbReference type="PANTHER" id="PTHR34580:SF1">
    <property type="entry name" value="PROTEIN PAFC"/>
    <property type="match status" value="1"/>
</dbReference>
<evidence type="ECO:0000313" key="5">
    <source>
        <dbReference type="Proteomes" id="UP000226420"/>
    </source>
</evidence>
<dbReference type="Pfam" id="PF13280">
    <property type="entry name" value="WYL"/>
    <property type="match status" value="1"/>
</dbReference>
<proteinExistence type="predicted"/>
<comment type="caution">
    <text evidence="4">The sequence shown here is derived from an EMBL/GenBank/DDBJ whole genome shotgun (WGS) entry which is preliminary data.</text>
</comment>
<evidence type="ECO:0000256" key="1">
    <source>
        <dbReference type="ARBA" id="ARBA00023015"/>
    </source>
</evidence>
<feature type="domain" description="HTH deoR-type" evidence="3">
    <location>
        <begin position="2"/>
        <end position="57"/>
    </location>
</feature>
<dbReference type="Proteomes" id="UP000226420">
    <property type="component" value="Unassembled WGS sequence"/>
</dbReference>
<dbReference type="InterPro" id="IPR036390">
    <property type="entry name" value="WH_DNA-bd_sf"/>
</dbReference>
<dbReference type="InterPro" id="IPR036388">
    <property type="entry name" value="WH-like_DNA-bd_sf"/>
</dbReference>
<accession>A0AAJ5BH72</accession>
<organism evidence="4 5">
    <name type="scientific">Pragia fontium DSM 5563 = ATCC 49100</name>
    <dbReference type="NCBI Taxonomy" id="1122977"/>
    <lineage>
        <taxon>Bacteria</taxon>
        <taxon>Pseudomonadati</taxon>
        <taxon>Pseudomonadota</taxon>
        <taxon>Gammaproteobacteria</taxon>
        <taxon>Enterobacterales</taxon>
        <taxon>Budviciaceae</taxon>
        <taxon>Pragia</taxon>
    </lineage>
</organism>
<protein>
    <submittedName>
        <fullName evidence="4">Predicted DNA-binding transcriptional regulator YafY, contains an HTH and WYL domains</fullName>
    </submittedName>
</protein>
<dbReference type="PANTHER" id="PTHR34580">
    <property type="match status" value="1"/>
</dbReference>
<keyword evidence="2" id="KW-0804">Transcription</keyword>
<evidence type="ECO:0000313" key="4">
    <source>
        <dbReference type="EMBL" id="SFC81313.1"/>
    </source>
</evidence>
<evidence type="ECO:0000256" key="2">
    <source>
        <dbReference type="ARBA" id="ARBA00023163"/>
    </source>
</evidence>
<dbReference type="InterPro" id="IPR026881">
    <property type="entry name" value="WYL_dom"/>
</dbReference>
<dbReference type="InterPro" id="IPR001034">
    <property type="entry name" value="DeoR_HTH"/>
</dbReference>
<gene>
    <name evidence="4" type="ORF">SAMN02745723_104199</name>
</gene>
<keyword evidence="1" id="KW-0805">Transcription regulation</keyword>
<dbReference type="Pfam" id="PF08279">
    <property type="entry name" value="HTH_11"/>
    <property type="match status" value="1"/>
</dbReference>
<dbReference type="InterPro" id="IPR057727">
    <property type="entry name" value="WCX_dom"/>
</dbReference>
<keyword evidence="4" id="KW-0238">DNA-binding</keyword>
<dbReference type="InterPro" id="IPR028349">
    <property type="entry name" value="PafC-like"/>
</dbReference>
<reference evidence="4 5" key="1">
    <citation type="submission" date="2016-10" db="EMBL/GenBank/DDBJ databases">
        <authorList>
            <person name="Varghese N."/>
            <person name="Submissions S."/>
        </authorList>
    </citation>
    <scope>NUCLEOTIDE SEQUENCE [LARGE SCALE GENOMIC DNA]</scope>
    <source>
        <strain evidence="4 5">DSM 5563</strain>
    </source>
</reference>
<dbReference type="Pfam" id="PF25583">
    <property type="entry name" value="WCX"/>
    <property type="match status" value="1"/>
</dbReference>
<evidence type="ECO:0000259" key="3">
    <source>
        <dbReference type="PROSITE" id="PS51000"/>
    </source>
</evidence>
<dbReference type="EMBL" id="FOLW01000004">
    <property type="protein sequence ID" value="SFC81313.1"/>
    <property type="molecule type" value="Genomic_DNA"/>
</dbReference>
<dbReference type="RefSeq" id="WP_074822398.1">
    <property type="nucleotide sequence ID" value="NZ_FOLW01000004.1"/>
</dbReference>
<dbReference type="AlphaFoldDB" id="A0AAJ5BH72"/>
<name>A0AAJ5BH72_9GAMM</name>
<dbReference type="GO" id="GO:0003677">
    <property type="term" value="F:DNA binding"/>
    <property type="evidence" value="ECO:0007669"/>
    <property type="project" value="UniProtKB-KW"/>
</dbReference>
<dbReference type="GO" id="GO:0003700">
    <property type="term" value="F:DNA-binding transcription factor activity"/>
    <property type="evidence" value="ECO:0007669"/>
    <property type="project" value="InterPro"/>
</dbReference>
<dbReference type="InterPro" id="IPR051534">
    <property type="entry name" value="CBASS_pafABC_assoc_protein"/>
</dbReference>
<dbReference type="SUPFAM" id="SSF46785">
    <property type="entry name" value="Winged helix' DNA-binding domain"/>
    <property type="match status" value="1"/>
</dbReference>